<sequence length="515" mass="57122">MKAFAAILSEIENMRSRAEKAMNLSLQKEFENPKTTGEAAGGISRLHPEKVSEYFTTFVEKVSKSLLRTNEKIFEKKTDTNMNYNTFLSAAGVGFTDAVKTVCEVNQKAFKDKFSVDQSYFDNAIGCAINLFFKNCNDVISIASGVVKPELKVVEVLRGVTDASSKIKVLYMYGDYAKYTENAVENAARFAVHELCVKAAIIAGGIFDGVGVETEMCVMRGFVGFTAMSDKRNSQVSEVQRIIKERIEGIAAISGVKEAISSALKECGNNILEVFMKKARDVCDKKPFVCISVGGWIGVAKIPDFIASCLKITTLNPELKKEYDDLPKELVKKFTDVVGDDIHNKFTNLLSMSDINIPSNLIVRQGTLDVSTLMVGISNILKVYFPESNSPSVKKEEKSKVFYFDTDDKEGELELERSSIVECLVGKAMKKMKNELPLYTTPPENGLTLKQFQQYHVDLMVFATTISDVLKINNSRIESYITQIKLRLESCCSEGALAAANEVTLVKEAMLKINN</sequence>
<dbReference type="KEGG" id="eiv:EIN_504710"/>
<dbReference type="RefSeq" id="XP_004257066.1">
    <property type="nucleotide sequence ID" value="XM_004257018.1"/>
</dbReference>
<reference evidence="1 2" key="1">
    <citation type="submission" date="2012-10" db="EMBL/GenBank/DDBJ databases">
        <authorList>
            <person name="Zafar N."/>
            <person name="Inman J."/>
            <person name="Hall N."/>
            <person name="Lorenzi H."/>
            <person name="Caler E."/>
        </authorList>
    </citation>
    <scope>NUCLEOTIDE SEQUENCE [LARGE SCALE GENOMIC DNA]</scope>
    <source>
        <strain evidence="1 2">IP1</strain>
    </source>
</reference>
<name>A0A0A1UAT8_ENTIV</name>
<organism evidence="1 2">
    <name type="scientific">Entamoeba invadens IP1</name>
    <dbReference type="NCBI Taxonomy" id="370355"/>
    <lineage>
        <taxon>Eukaryota</taxon>
        <taxon>Amoebozoa</taxon>
        <taxon>Evosea</taxon>
        <taxon>Archamoebae</taxon>
        <taxon>Mastigamoebida</taxon>
        <taxon>Entamoebidae</taxon>
        <taxon>Entamoeba</taxon>
    </lineage>
</organism>
<dbReference type="GeneID" id="14889254"/>
<dbReference type="Proteomes" id="UP000014680">
    <property type="component" value="Unassembled WGS sequence"/>
</dbReference>
<dbReference type="AlphaFoldDB" id="A0A0A1UAT8"/>
<dbReference type="EMBL" id="KB206500">
    <property type="protein sequence ID" value="ELP90295.1"/>
    <property type="molecule type" value="Genomic_DNA"/>
</dbReference>
<proteinExistence type="predicted"/>
<accession>A0A0A1UAT8</accession>
<protein>
    <submittedName>
        <fullName evidence="1">Uncharacterized protein</fullName>
    </submittedName>
</protein>
<evidence type="ECO:0000313" key="2">
    <source>
        <dbReference type="Proteomes" id="UP000014680"/>
    </source>
</evidence>
<keyword evidence="2" id="KW-1185">Reference proteome</keyword>
<gene>
    <name evidence="1" type="ORF">EIN_504710</name>
</gene>
<dbReference type="OMA" id="CCEAYTT"/>
<dbReference type="VEuPathDB" id="AmoebaDB:EIN_504710"/>
<evidence type="ECO:0000313" key="1">
    <source>
        <dbReference type="EMBL" id="ELP90295.1"/>
    </source>
</evidence>
<dbReference type="OrthoDB" id="203678at2759"/>